<accession>A0A4Q0ZA20</accession>
<comment type="caution">
    <text evidence="2">The sequence shown here is derived from an EMBL/GenBank/DDBJ whole genome shotgun (WGS) entry which is preliminary data.</text>
</comment>
<dbReference type="PANTHER" id="PTHR40940">
    <property type="entry name" value="PROTEIN BATD-RELATED"/>
    <property type="match status" value="1"/>
</dbReference>
<dbReference type="Proteomes" id="UP000290870">
    <property type="component" value="Unassembled WGS sequence"/>
</dbReference>
<evidence type="ECO:0008006" key="4">
    <source>
        <dbReference type="Google" id="ProtNLM"/>
    </source>
</evidence>
<dbReference type="InterPro" id="IPR025738">
    <property type="entry name" value="BatD"/>
</dbReference>
<proteinExistence type="predicted"/>
<dbReference type="EMBL" id="PDJZ01000017">
    <property type="protein sequence ID" value="RXJ83054.1"/>
    <property type="molecule type" value="Genomic_DNA"/>
</dbReference>
<organism evidence="2 3">
    <name type="scientific">Arcobacter cloacae</name>
    <dbReference type="NCBI Taxonomy" id="1054034"/>
    <lineage>
        <taxon>Bacteria</taxon>
        <taxon>Pseudomonadati</taxon>
        <taxon>Campylobacterota</taxon>
        <taxon>Epsilonproteobacteria</taxon>
        <taxon>Campylobacterales</taxon>
        <taxon>Arcobacteraceae</taxon>
        <taxon>Arcobacter</taxon>
    </lineage>
</organism>
<evidence type="ECO:0000313" key="3">
    <source>
        <dbReference type="Proteomes" id="UP000290870"/>
    </source>
</evidence>
<feature type="transmembrane region" description="Helical" evidence="1">
    <location>
        <begin position="396"/>
        <end position="416"/>
    </location>
</feature>
<dbReference type="AlphaFoldDB" id="A0A4Q0ZA20"/>
<evidence type="ECO:0000256" key="1">
    <source>
        <dbReference type="SAM" id="Phobius"/>
    </source>
</evidence>
<name>A0A4Q0ZA20_9BACT</name>
<reference evidence="2 3" key="1">
    <citation type="submission" date="2017-10" db="EMBL/GenBank/DDBJ databases">
        <title>Genomics of the genus Arcobacter.</title>
        <authorList>
            <person name="Perez-Cataluna A."/>
            <person name="Figueras M.J."/>
        </authorList>
    </citation>
    <scope>NUCLEOTIDE SEQUENCE [LARGE SCALE GENOMIC DNA]</scope>
    <source>
        <strain evidence="2 3">F26</strain>
    </source>
</reference>
<sequence>MKIIKLFLLLKFLFIYSLFANVNLSMNDKGIKGERFNFTIELIGENVDYFPDFSNIDGNIVHEISTNISTSFTNGKIVKVIKKTYSFEPTKSFLFPSLNFVIDGVEYKTSQKNIIIENPSKTISSIFDLSINSEKNEFYVNENFILKIIFKYKKNIQIVDLSLDKPSFKDFWYKQIGESKSYEEGEYNVVELSFLLTPLNTSIEKIEPLSLNVQVLDESNKSFFSSTKVLKIYSNELNLNIKELPNNITLVGDFSIESIIDKQKVKVGEAVSYKLKIKGNGNIDDIPDIKLPLTDITVYENKPIIKTKILENEYVGEYEKTFLLISDRSFEIPALQLEYFDKNRKEVIKKNTNSFYIEILSSDTKETVLQKEIKIEKQNEDLTKQLVTISILEQRVLFFILGVVSCLLIISLYFYVINSKQKKEYKDSSLTKRVSSSKSKEELIKILAIYLKVDSKLDELILKLEKDEDFKSLKKEILKVLKNLKL</sequence>
<keyword evidence="1" id="KW-0472">Membrane</keyword>
<keyword evidence="1" id="KW-1133">Transmembrane helix</keyword>
<protein>
    <recommendedName>
        <fullName evidence="4">Aerotolerance protein BatD</fullName>
    </recommendedName>
</protein>
<gene>
    <name evidence="2" type="ORF">CRU90_11410</name>
</gene>
<dbReference type="Pfam" id="PF13584">
    <property type="entry name" value="BatD"/>
    <property type="match status" value="1"/>
</dbReference>
<dbReference type="PANTHER" id="PTHR40940:SF2">
    <property type="entry name" value="BATD"/>
    <property type="match status" value="1"/>
</dbReference>
<keyword evidence="1" id="KW-0812">Transmembrane</keyword>
<evidence type="ECO:0000313" key="2">
    <source>
        <dbReference type="EMBL" id="RXJ83054.1"/>
    </source>
</evidence>
<dbReference type="OrthoDB" id="5372079at2"/>